<dbReference type="PANTHER" id="PTHR34374">
    <property type="entry name" value="LARGE RIBOSOMAL RNA SUBUNIT ACCUMULATION PROTEIN YCED HOMOLOG 1, CHLOROPLASTIC"/>
    <property type="match status" value="1"/>
</dbReference>
<comment type="caution">
    <text evidence="1">The sequence shown here is derived from an EMBL/GenBank/DDBJ whole genome shotgun (WGS) entry which is preliminary data.</text>
</comment>
<sequence>MIIDVEKLPKEGRKISEDFEFLSVALIEESAVFLKPVHTELTMKKEGEEILIKGKIITCFSLICSRCLVPFESFVDSKFDLIYLPEELELIQDKLESDDINKLFYYNGKIDIEEVILEQLNLVFPAKPLCSDDCQGICPVCGKVIRDSECVCVTKNSALRLKKLKMFIKEKS</sequence>
<name>A0A0F9QTS3_9ZZZZ</name>
<evidence type="ECO:0000313" key="1">
    <source>
        <dbReference type="EMBL" id="KKN16526.1"/>
    </source>
</evidence>
<dbReference type="PANTHER" id="PTHR34374:SF1">
    <property type="entry name" value="LARGE RIBOSOMAL RNA SUBUNIT ACCUMULATION PROTEIN YCED HOMOLOG 1, CHLOROPLASTIC"/>
    <property type="match status" value="1"/>
</dbReference>
<dbReference type="InterPro" id="IPR003772">
    <property type="entry name" value="YceD"/>
</dbReference>
<accession>A0A0F9QTS3</accession>
<dbReference type="EMBL" id="LAZR01003606">
    <property type="protein sequence ID" value="KKN16526.1"/>
    <property type="molecule type" value="Genomic_DNA"/>
</dbReference>
<protein>
    <recommendedName>
        <fullName evidence="2">DUF177 domain-containing protein</fullName>
    </recommendedName>
</protein>
<proteinExistence type="predicted"/>
<dbReference type="Pfam" id="PF02620">
    <property type="entry name" value="YceD"/>
    <property type="match status" value="1"/>
</dbReference>
<evidence type="ECO:0008006" key="2">
    <source>
        <dbReference type="Google" id="ProtNLM"/>
    </source>
</evidence>
<organism evidence="1">
    <name type="scientific">marine sediment metagenome</name>
    <dbReference type="NCBI Taxonomy" id="412755"/>
    <lineage>
        <taxon>unclassified sequences</taxon>
        <taxon>metagenomes</taxon>
        <taxon>ecological metagenomes</taxon>
    </lineage>
</organism>
<reference evidence="1" key="1">
    <citation type="journal article" date="2015" name="Nature">
        <title>Complex archaea that bridge the gap between prokaryotes and eukaryotes.</title>
        <authorList>
            <person name="Spang A."/>
            <person name="Saw J.H."/>
            <person name="Jorgensen S.L."/>
            <person name="Zaremba-Niedzwiedzka K."/>
            <person name="Martijn J."/>
            <person name="Lind A.E."/>
            <person name="van Eijk R."/>
            <person name="Schleper C."/>
            <person name="Guy L."/>
            <person name="Ettema T.J."/>
        </authorList>
    </citation>
    <scope>NUCLEOTIDE SEQUENCE</scope>
</reference>
<dbReference type="AlphaFoldDB" id="A0A0F9QTS3"/>
<gene>
    <name evidence="1" type="ORF">LCGC14_0975000</name>
</gene>